<dbReference type="InterPro" id="IPR031330">
    <property type="entry name" value="Gly_Hdrlase_35_cat"/>
</dbReference>
<feature type="domain" description="Glycoside hydrolase 35 catalytic" evidence="5">
    <location>
        <begin position="1"/>
        <end position="322"/>
    </location>
</feature>
<evidence type="ECO:0000256" key="4">
    <source>
        <dbReference type="RuleBase" id="RU003679"/>
    </source>
</evidence>
<comment type="similarity">
    <text evidence="1 4">Belongs to the glycosyl hydrolase 35 family.</text>
</comment>
<accession>A0A6M2DXD3</accession>
<dbReference type="GO" id="GO:0005975">
    <property type="term" value="P:carbohydrate metabolic process"/>
    <property type="evidence" value="ECO:0007669"/>
    <property type="project" value="InterPro"/>
</dbReference>
<dbReference type="AlphaFoldDB" id="A0A6M2DXD3"/>
<dbReference type="PRINTS" id="PR00742">
    <property type="entry name" value="GLHYDRLASE35"/>
</dbReference>
<dbReference type="InterPro" id="IPR008979">
    <property type="entry name" value="Galactose-bd-like_sf"/>
</dbReference>
<evidence type="ECO:0000259" key="5">
    <source>
        <dbReference type="Pfam" id="PF01301"/>
    </source>
</evidence>
<feature type="domain" description="Beta-galactosidase galactose-binding" evidence="7">
    <location>
        <begin position="503"/>
        <end position="563"/>
    </location>
</feature>
<dbReference type="SUPFAM" id="SSF51445">
    <property type="entry name" value="(Trans)glycosidases"/>
    <property type="match status" value="1"/>
</dbReference>
<evidence type="ECO:0000256" key="2">
    <source>
        <dbReference type="ARBA" id="ARBA00022801"/>
    </source>
</evidence>
<dbReference type="Pfam" id="PF21467">
    <property type="entry name" value="BetaGal_gal-bd"/>
    <property type="match status" value="1"/>
</dbReference>
<dbReference type="InterPro" id="IPR017853">
    <property type="entry name" value="GH"/>
</dbReference>
<dbReference type="Gene3D" id="2.60.120.260">
    <property type="entry name" value="Galactose-binding domain-like"/>
    <property type="match status" value="2"/>
</dbReference>
<evidence type="ECO:0000256" key="3">
    <source>
        <dbReference type="ARBA" id="ARBA00023295"/>
    </source>
</evidence>
<evidence type="ECO:0000259" key="7">
    <source>
        <dbReference type="Pfam" id="PF21467"/>
    </source>
</evidence>
<organism evidence="8">
    <name type="scientific">Xenopsylla cheopis</name>
    <name type="common">Oriental rat flea</name>
    <name type="synonym">Pulex cheopis</name>
    <dbReference type="NCBI Taxonomy" id="163159"/>
    <lineage>
        <taxon>Eukaryota</taxon>
        <taxon>Metazoa</taxon>
        <taxon>Ecdysozoa</taxon>
        <taxon>Arthropoda</taxon>
        <taxon>Hexapoda</taxon>
        <taxon>Insecta</taxon>
        <taxon>Pterygota</taxon>
        <taxon>Neoptera</taxon>
        <taxon>Endopterygota</taxon>
        <taxon>Siphonaptera</taxon>
        <taxon>Pulicidae</taxon>
        <taxon>Xenopsyllinae</taxon>
        <taxon>Xenopsylla</taxon>
    </lineage>
</organism>
<sequence>MDDKPFRFIAGSMHYFRVESAHWRDRLEKLKAAGLNTVDTYVEWSLHNPHDGGYLWDEDANLEEFLHIADEVGLYVILRPGPYISADRDFGGQPYWLLYKYHDRIGADKLGLRTNDSDYIREAKTWLQELFDNINNNLYGNGGPIILVQVESEYGSFNCDQHYRDSIYSIYEELVQDKAVLFTSDNYEGNVTCGKMGQAYSTVYFGPGDNIEKAWSVHRQASPKGPLVNSKYNIGELIHWGEKPKDVSTEKVTATLRKILEQDANVVLYMFAGGTNFEYTNGASFFNETYLPQITSYYYDAPISESGDLTPKYQAIKQVISEFAEIPNILVENTSKGKYGTIQVKPGFALLDERHDLRSYYLDCAAPVKFEKMDQKDGFIIYERFLEEDREGLFSAPHIRDRALVYINEVYVGTLDRRLNKVYLNINARKGSKLTLILEHQGRISSGTITAEYKGLNHEVSWGGSNLVLWNNTGIPLTFPPHFINYELGVGDRAKTGQLKNGPIIYEGNFSFTGIPKDTFLDMTNWGKGIVWINGRNLGRYWPSLGPQMTLFVPKFYLYPGINSIDILELEFANPFLNVTFTDTHKVSQNSNSLAKLFMTCLLIGFVMNIVL</sequence>
<dbReference type="GO" id="GO:0004565">
    <property type="term" value="F:beta-galactosidase activity"/>
    <property type="evidence" value="ECO:0007669"/>
    <property type="project" value="InterPro"/>
</dbReference>
<dbReference type="SUPFAM" id="SSF49785">
    <property type="entry name" value="Galactose-binding domain-like"/>
    <property type="match status" value="1"/>
</dbReference>
<keyword evidence="3" id="KW-0326">Glycosidase</keyword>
<dbReference type="InterPro" id="IPR026283">
    <property type="entry name" value="B-gal_1-like"/>
</dbReference>
<protein>
    <submittedName>
        <fullName evidence="8">Putative beta-galactosidase</fullName>
    </submittedName>
</protein>
<dbReference type="PIRSF" id="PIRSF006336">
    <property type="entry name" value="B-gal"/>
    <property type="match status" value="1"/>
</dbReference>
<dbReference type="PANTHER" id="PTHR23421">
    <property type="entry name" value="BETA-GALACTOSIDASE RELATED"/>
    <property type="match status" value="1"/>
</dbReference>
<keyword evidence="2" id="KW-0378">Hydrolase</keyword>
<dbReference type="Pfam" id="PF21317">
    <property type="entry name" value="BetaGal_ABD_1"/>
    <property type="match status" value="1"/>
</dbReference>
<name>A0A6M2DXD3_XENCH</name>
<dbReference type="InterPro" id="IPR048913">
    <property type="entry name" value="BetaGal_gal-bd"/>
</dbReference>
<feature type="domain" description="Beta-galactosidase 1-like first all-beta" evidence="6">
    <location>
        <begin position="367"/>
        <end position="473"/>
    </location>
</feature>
<evidence type="ECO:0000259" key="6">
    <source>
        <dbReference type="Pfam" id="PF21317"/>
    </source>
</evidence>
<dbReference type="Pfam" id="PF01301">
    <property type="entry name" value="Glyco_hydro_35"/>
    <property type="match status" value="1"/>
</dbReference>
<dbReference type="EMBL" id="GIIL01005995">
    <property type="protein sequence ID" value="NOV49721.1"/>
    <property type="molecule type" value="Transcribed_RNA"/>
</dbReference>
<dbReference type="InterPro" id="IPR048912">
    <property type="entry name" value="BetaGal1-like_ABD1"/>
</dbReference>
<dbReference type="Gene3D" id="3.20.20.80">
    <property type="entry name" value="Glycosidases"/>
    <property type="match status" value="1"/>
</dbReference>
<evidence type="ECO:0000313" key="8">
    <source>
        <dbReference type="EMBL" id="NOV49721.1"/>
    </source>
</evidence>
<dbReference type="InterPro" id="IPR001944">
    <property type="entry name" value="Glycoside_Hdrlase_35"/>
</dbReference>
<proteinExistence type="inferred from homology"/>
<evidence type="ECO:0000256" key="1">
    <source>
        <dbReference type="ARBA" id="ARBA00009809"/>
    </source>
</evidence>
<reference evidence="8" key="1">
    <citation type="submission" date="2020-03" db="EMBL/GenBank/DDBJ databases">
        <title>Transcriptomic Profiling of the Digestive Tract of the Rat Flea, Xenopsylla cheopis, Following Blood Feeding and Infection with Yersinia pestis.</title>
        <authorList>
            <person name="Bland D.M."/>
            <person name="Martens C.A."/>
            <person name="Virtaneva K."/>
            <person name="Kanakabandi K."/>
            <person name="Long D."/>
            <person name="Rosenke R."/>
            <person name="Saturday G.A."/>
            <person name="Hoyt F.H."/>
            <person name="Bruno D.P."/>
            <person name="Ribeiro J.M.C."/>
            <person name="Hinnebusch J."/>
        </authorList>
    </citation>
    <scope>NUCLEOTIDE SEQUENCE</scope>
</reference>